<dbReference type="OrthoDB" id="3043749at2759"/>
<keyword evidence="1" id="KW-0732">Signal</keyword>
<gene>
    <name evidence="2" type="ORF">CVT25_015126</name>
</gene>
<dbReference type="Proteomes" id="UP000283269">
    <property type="component" value="Unassembled WGS sequence"/>
</dbReference>
<evidence type="ECO:0000313" key="2">
    <source>
        <dbReference type="EMBL" id="PPQ84832.1"/>
    </source>
</evidence>
<proteinExistence type="predicted"/>
<dbReference type="InParanoid" id="A0A409X258"/>
<protein>
    <submittedName>
        <fullName evidence="2">Uncharacterized protein</fullName>
    </submittedName>
</protein>
<dbReference type="STRING" id="93625.A0A409X258"/>
<dbReference type="EMBL" id="NHYD01002801">
    <property type="protein sequence ID" value="PPQ84832.1"/>
    <property type="molecule type" value="Genomic_DNA"/>
</dbReference>
<accession>A0A409X258</accession>
<evidence type="ECO:0000256" key="1">
    <source>
        <dbReference type="SAM" id="SignalP"/>
    </source>
</evidence>
<reference evidence="2 3" key="1">
    <citation type="journal article" date="2018" name="Evol. Lett.">
        <title>Horizontal gene cluster transfer increased hallucinogenic mushroom diversity.</title>
        <authorList>
            <person name="Reynolds H.T."/>
            <person name="Vijayakumar V."/>
            <person name="Gluck-Thaler E."/>
            <person name="Korotkin H.B."/>
            <person name="Matheny P.B."/>
            <person name="Slot J.C."/>
        </authorList>
    </citation>
    <scope>NUCLEOTIDE SEQUENCE [LARGE SCALE GENOMIC DNA]</scope>
    <source>
        <strain evidence="2 3">2631</strain>
    </source>
</reference>
<sequence length="86" mass="9608">MIWPRTATFGLISWGSFLLAQGSSQGNLLGHSHRSYNDGLFVPIEDPSLLPESQFTTLNLPEFPRHSVRVKKSKFCDGTVKYAGLR</sequence>
<dbReference type="AlphaFoldDB" id="A0A409X258"/>
<feature type="signal peptide" evidence="1">
    <location>
        <begin position="1"/>
        <end position="22"/>
    </location>
</feature>
<feature type="chain" id="PRO_5019120057" evidence="1">
    <location>
        <begin position="23"/>
        <end position="86"/>
    </location>
</feature>
<name>A0A409X258_PSICY</name>
<organism evidence="2 3">
    <name type="scientific">Psilocybe cyanescens</name>
    <dbReference type="NCBI Taxonomy" id="93625"/>
    <lineage>
        <taxon>Eukaryota</taxon>
        <taxon>Fungi</taxon>
        <taxon>Dikarya</taxon>
        <taxon>Basidiomycota</taxon>
        <taxon>Agaricomycotina</taxon>
        <taxon>Agaricomycetes</taxon>
        <taxon>Agaricomycetidae</taxon>
        <taxon>Agaricales</taxon>
        <taxon>Agaricineae</taxon>
        <taxon>Strophariaceae</taxon>
        <taxon>Psilocybe</taxon>
    </lineage>
</organism>
<evidence type="ECO:0000313" key="3">
    <source>
        <dbReference type="Proteomes" id="UP000283269"/>
    </source>
</evidence>
<comment type="caution">
    <text evidence="2">The sequence shown here is derived from an EMBL/GenBank/DDBJ whole genome shotgun (WGS) entry which is preliminary data.</text>
</comment>
<keyword evidence="3" id="KW-1185">Reference proteome</keyword>